<protein>
    <recommendedName>
        <fullName evidence="2">LiaI-LiaF-like transmembrane region domain-containing protein</fullName>
    </recommendedName>
</protein>
<dbReference type="Proteomes" id="UP000028875">
    <property type="component" value="Unassembled WGS sequence"/>
</dbReference>
<sequence>MKKQHTLAAYLLIGIGIFFLLQQLKIPIFSNFYSWQTIIILIGLVLLIHSYATKNYHNLFSGTIVLGLGIHFYGLSYYSFWIDHWAMYVLIVGIAFIIRFLQTKEGLLPGILLIGFAIIMLFSIQLPVWLNWIYVIIDFMERFWPIIFIVLGLYLLKRKK</sequence>
<dbReference type="RefSeq" id="WP_021290959.1">
    <property type="nucleotide sequence ID" value="NZ_BNER01000002.1"/>
</dbReference>
<keyword evidence="1" id="KW-0472">Membrane</keyword>
<feature type="domain" description="LiaI-LiaF-like transmembrane region" evidence="2">
    <location>
        <begin position="8"/>
        <end position="47"/>
    </location>
</feature>
<dbReference type="InterPro" id="IPR043726">
    <property type="entry name" value="LiaI-LiaF-like_TM1"/>
</dbReference>
<evidence type="ECO:0000259" key="2">
    <source>
        <dbReference type="Pfam" id="PF18917"/>
    </source>
</evidence>
<keyword evidence="1" id="KW-1133">Transmembrane helix</keyword>
<organism evidence="3 4">
    <name type="scientific">Virgibacillus massiliensis</name>
    <dbReference type="NCBI Taxonomy" id="1462526"/>
    <lineage>
        <taxon>Bacteria</taxon>
        <taxon>Bacillati</taxon>
        <taxon>Bacillota</taxon>
        <taxon>Bacilli</taxon>
        <taxon>Bacillales</taxon>
        <taxon>Bacillaceae</taxon>
        <taxon>Virgibacillus</taxon>
    </lineage>
</organism>
<comment type="caution">
    <text evidence="3">The sequence shown here is derived from an EMBL/GenBank/DDBJ whole genome shotgun (WGS) entry which is preliminary data.</text>
</comment>
<dbReference type="OrthoDB" id="2989824at2"/>
<feature type="transmembrane region" description="Helical" evidence="1">
    <location>
        <begin position="59"/>
        <end position="79"/>
    </location>
</feature>
<reference evidence="4" key="2">
    <citation type="submission" date="2014-05" db="EMBL/GenBank/DDBJ databases">
        <title>Draft genome sequence of Virgibacillus massiliensis Vm-5.</title>
        <authorList>
            <person name="Khelaifia S."/>
            <person name="Croce O."/>
            <person name="Lagier J.C."/>
            <person name="Raoult D."/>
        </authorList>
    </citation>
    <scope>NUCLEOTIDE SEQUENCE [LARGE SCALE GENOMIC DNA]</scope>
    <source>
        <strain evidence="4">Vm-5</strain>
    </source>
</reference>
<accession>A0A024QA77</accession>
<gene>
    <name evidence="3" type="ORF">BN990_01718</name>
</gene>
<keyword evidence="1" id="KW-0812">Transmembrane</keyword>
<evidence type="ECO:0000313" key="3">
    <source>
        <dbReference type="EMBL" id="CDQ39418.1"/>
    </source>
</evidence>
<dbReference type="Pfam" id="PF18917">
    <property type="entry name" value="LiaI-LiaF-like_TM1"/>
    <property type="match status" value="1"/>
</dbReference>
<dbReference type="STRING" id="1462526.BN990_01718"/>
<evidence type="ECO:0000313" key="4">
    <source>
        <dbReference type="Proteomes" id="UP000028875"/>
    </source>
</evidence>
<reference evidence="3 4" key="1">
    <citation type="submission" date="2014-03" db="EMBL/GenBank/DDBJ databases">
        <authorList>
            <person name="Urmite Genomes U."/>
        </authorList>
    </citation>
    <scope>NUCLEOTIDE SEQUENCE [LARGE SCALE GENOMIC DNA]</scope>
    <source>
        <strain evidence="3 4">Vm-5</strain>
    </source>
</reference>
<name>A0A024QA77_9BACI</name>
<dbReference type="eggNOG" id="ENOG502ZXI9">
    <property type="taxonomic scope" value="Bacteria"/>
</dbReference>
<keyword evidence="4" id="KW-1185">Reference proteome</keyword>
<feature type="transmembrane region" description="Helical" evidence="1">
    <location>
        <begin position="108"/>
        <end position="126"/>
    </location>
</feature>
<feature type="transmembrane region" description="Helical" evidence="1">
    <location>
        <begin position="85"/>
        <end position="101"/>
    </location>
</feature>
<dbReference type="EMBL" id="CCDP010000001">
    <property type="protein sequence ID" value="CDQ39418.1"/>
    <property type="molecule type" value="Genomic_DNA"/>
</dbReference>
<feature type="transmembrane region" description="Helical" evidence="1">
    <location>
        <begin position="132"/>
        <end position="156"/>
    </location>
</feature>
<feature type="transmembrane region" description="Helical" evidence="1">
    <location>
        <begin position="7"/>
        <end position="26"/>
    </location>
</feature>
<proteinExistence type="predicted"/>
<dbReference type="AlphaFoldDB" id="A0A024QA77"/>
<evidence type="ECO:0000256" key="1">
    <source>
        <dbReference type="SAM" id="Phobius"/>
    </source>
</evidence>
<feature type="transmembrane region" description="Helical" evidence="1">
    <location>
        <begin position="32"/>
        <end position="52"/>
    </location>
</feature>